<name>A0A5S9XQF1_ARATH</name>
<proteinExistence type="predicted"/>
<dbReference type="Proteomes" id="UP000434276">
    <property type="component" value="Unassembled WGS sequence"/>
</dbReference>
<reference evidence="1 2" key="1">
    <citation type="submission" date="2019-12" db="EMBL/GenBank/DDBJ databases">
        <authorList>
            <person name="Jiao W.-B."/>
            <person name="Schneeberger K."/>
        </authorList>
    </citation>
    <scope>NUCLEOTIDE SEQUENCE [LARGE SCALE GENOMIC DNA]</scope>
    <source>
        <strain evidence="2">cv. C24</strain>
    </source>
</reference>
<sequence length="102" mass="11213">MGKDGKSRACHGDVCPAIRGTDMGRTPHTRCLAAQVINLGAEVGWVLEPKLLGWWSDTHRHQSPRHHPRQLSLVGVTAVRTKGSRQCSLADLGRDINRAHFA</sequence>
<accession>A0A5S9XQF1</accession>
<gene>
    <name evidence="1" type="ORF">C24_LOCUS17223</name>
</gene>
<protein>
    <submittedName>
        <fullName evidence="1">Uncharacterized protein</fullName>
    </submittedName>
</protein>
<organism evidence="1 2">
    <name type="scientific">Arabidopsis thaliana</name>
    <name type="common">Mouse-ear cress</name>
    <dbReference type="NCBI Taxonomy" id="3702"/>
    <lineage>
        <taxon>Eukaryota</taxon>
        <taxon>Viridiplantae</taxon>
        <taxon>Streptophyta</taxon>
        <taxon>Embryophyta</taxon>
        <taxon>Tracheophyta</taxon>
        <taxon>Spermatophyta</taxon>
        <taxon>Magnoliopsida</taxon>
        <taxon>eudicotyledons</taxon>
        <taxon>Gunneridae</taxon>
        <taxon>Pentapetalae</taxon>
        <taxon>rosids</taxon>
        <taxon>malvids</taxon>
        <taxon>Brassicales</taxon>
        <taxon>Brassicaceae</taxon>
        <taxon>Camelineae</taxon>
        <taxon>Arabidopsis</taxon>
    </lineage>
</organism>
<evidence type="ECO:0000313" key="2">
    <source>
        <dbReference type="Proteomes" id="UP000434276"/>
    </source>
</evidence>
<evidence type="ECO:0000313" key="1">
    <source>
        <dbReference type="EMBL" id="CAA0393879.1"/>
    </source>
</evidence>
<dbReference type="AlphaFoldDB" id="A0A5S9XQF1"/>
<dbReference type="EMBL" id="CACSHJ010000095">
    <property type="protein sequence ID" value="CAA0393879.1"/>
    <property type="molecule type" value="Genomic_DNA"/>
</dbReference>